<evidence type="ECO:0000313" key="2">
    <source>
        <dbReference type="Proteomes" id="UP000193553"/>
    </source>
</evidence>
<organism evidence="1 2">
    <name type="scientific">Bradyrhizobium canariense</name>
    <dbReference type="NCBI Taxonomy" id="255045"/>
    <lineage>
        <taxon>Bacteria</taxon>
        <taxon>Pseudomonadati</taxon>
        <taxon>Pseudomonadota</taxon>
        <taxon>Alphaproteobacteria</taxon>
        <taxon>Hyphomicrobiales</taxon>
        <taxon>Nitrobacteraceae</taxon>
        <taxon>Bradyrhizobium</taxon>
    </lineage>
</organism>
<sequence>MKKPSKTREELEAAIRLEMEDISDWRTGLAVSVVPHEDTWKVEIMKEGPQQDAERCEMIEAIADRLRSQFDLKP</sequence>
<protein>
    <submittedName>
        <fullName evidence="1">Uncharacterized protein</fullName>
    </submittedName>
</protein>
<evidence type="ECO:0000313" key="1">
    <source>
        <dbReference type="EMBL" id="OSJ17187.1"/>
    </source>
</evidence>
<name>A0A1X3HDF3_9BRAD</name>
<dbReference type="EMBL" id="NAFI01000144">
    <property type="protein sequence ID" value="OSJ17187.1"/>
    <property type="molecule type" value="Genomic_DNA"/>
</dbReference>
<dbReference type="OrthoDB" id="8242855at2"/>
<proteinExistence type="predicted"/>
<dbReference type="Proteomes" id="UP000193553">
    <property type="component" value="Unassembled WGS sequence"/>
</dbReference>
<comment type="caution">
    <text evidence="1">The sequence shown here is derived from an EMBL/GenBank/DDBJ whole genome shotgun (WGS) entry which is preliminary data.</text>
</comment>
<dbReference type="RefSeq" id="WP_085360760.1">
    <property type="nucleotide sequence ID" value="NZ_NAFD01000154.1"/>
</dbReference>
<dbReference type="AlphaFoldDB" id="A0A1X3HDF3"/>
<reference evidence="1 2" key="1">
    <citation type="submission" date="2017-03" db="EMBL/GenBank/DDBJ databases">
        <title>Whole genome sequences of fourteen strains of Bradyrhizobium canariense and one strain of Bradyrhizobium japonicum isolated from Lupinus (Papilionoideae: Genisteae) species in Algeria.</title>
        <authorList>
            <person name="Crovadore J."/>
            <person name="Chekireb D."/>
            <person name="Brachmann A."/>
            <person name="Chablais R."/>
            <person name="Cochard B."/>
            <person name="Lefort F."/>
        </authorList>
    </citation>
    <scope>NUCLEOTIDE SEQUENCE [LARGE SCALE GENOMIC DNA]</scope>
    <source>
        <strain evidence="1 2">UBMA195</strain>
    </source>
</reference>
<accession>A0A1X3HDF3</accession>
<gene>
    <name evidence="1" type="ORF">BSZ18_04670</name>
</gene>